<feature type="non-terminal residue" evidence="2">
    <location>
        <position position="680"/>
    </location>
</feature>
<feature type="region of interest" description="Disordered" evidence="1">
    <location>
        <begin position="283"/>
        <end position="316"/>
    </location>
</feature>
<feature type="region of interest" description="Disordered" evidence="1">
    <location>
        <begin position="354"/>
        <end position="636"/>
    </location>
</feature>
<feature type="region of interest" description="Disordered" evidence="1">
    <location>
        <begin position="650"/>
        <end position="680"/>
    </location>
</feature>
<sequence length="680" mass="79287">MNRHMCNLKPREFCSEVHYPRGYSPHFYSRSERCLNGRVHSLTDPVICSRVRSSLPHYFYDILCTVSNLDFEFQKLEDLFSSCKIQQVKYPRDTRRSDQSEDDLDYLNQTANALLKLTNSLKQELVSQLRAQGNRDYDDVGHTDSVIMALETKLYDLLRRLEGFKRQLFKEPYFNGGFRSTPYVGFGKRPNFLEHKRASPGIGPRKAARSACDFCSHRETFKRVSDCEMRPWLFPKESQGHSDNQCNQSTPESGSIFKAPRTGRCNIAENCLKTVEKQNQRNAYSTISEPRGGKQVNNLYHKSDSFQRKGHKDDVEKGRIRPKLAVSFDLNGFRGNEKILSKKVPKESFQKKFYNKESDMDGPGKSTPSLNFERNLHASTNRNRAGKDGKSGGKFRKLFITKPKNSAKDKGKRKHKSKTRKPITKQSNMRKKNRSSVDSYSITGGFARSNESLDSSTGGRSTRRTRKRQRNKTNNRLKGSKRKKSFMSVNSSKAHINRSTDGDQSQMYDDDSHTKSRVYYESRRPRRTETKRRHSSKRVPGKKRQTSQRRSTSRHKKQYPRRFGVGYSDNIPVVVKPRSRRRRSNVLVRDISSDRKDRHTNKRVFRRSISKKRRSLETIPSKKRRNSRRRSASRRIKRFLSKFGIRYSENKPVGVKPRSRRRHSNVLVRDISSDRKDRHI</sequence>
<feature type="compositionally biased region" description="Polar residues" evidence="1">
    <location>
        <begin position="487"/>
        <end position="507"/>
    </location>
</feature>
<dbReference type="AlphaFoldDB" id="A0A1B6G4B8"/>
<dbReference type="EMBL" id="GECZ01012485">
    <property type="protein sequence ID" value="JAS57284.1"/>
    <property type="molecule type" value="Transcribed_RNA"/>
</dbReference>
<feature type="compositionally biased region" description="Basic residues" evidence="1">
    <location>
        <begin position="461"/>
        <end position="485"/>
    </location>
</feature>
<feature type="compositionally biased region" description="Basic and acidic residues" evidence="1">
    <location>
        <begin position="671"/>
        <end position="680"/>
    </location>
</feature>
<proteinExistence type="predicted"/>
<feature type="compositionally biased region" description="Basic residues" evidence="1">
    <location>
        <begin position="598"/>
        <end position="614"/>
    </location>
</feature>
<accession>A0A1B6G4B8</accession>
<protein>
    <submittedName>
        <fullName evidence="2">Uncharacterized protein</fullName>
    </submittedName>
</protein>
<evidence type="ECO:0000256" key="1">
    <source>
        <dbReference type="SAM" id="MobiDB-lite"/>
    </source>
</evidence>
<feature type="compositionally biased region" description="Basic residues" evidence="1">
    <location>
        <begin position="524"/>
        <end position="560"/>
    </location>
</feature>
<feature type="compositionally biased region" description="Polar residues" evidence="1">
    <location>
        <begin position="366"/>
        <end position="383"/>
    </location>
</feature>
<reference evidence="2" key="1">
    <citation type="submission" date="2015-11" db="EMBL/GenBank/DDBJ databases">
        <title>De novo transcriptome assembly of four potential Pierce s Disease insect vectors from Arizona vineyards.</title>
        <authorList>
            <person name="Tassone E.E."/>
        </authorList>
    </citation>
    <scope>NUCLEOTIDE SEQUENCE</scope>
</reference>
<gene>
    <name evidence="2" type="ORF">g.39531</name>
</gene>
<feature type="compositionally biased region" description="Polar residues" evidence="1">
    <location>
        <begin position="241"/>
        <end position="253"/>
    </location>
</feature>
<feature type="region of interest" description="Disordered" evidence="1">
    <location>
        <begin position="238"/>
        <end position="258"/>
    </location>
</feature>
<evidence type="ECO:0000313" key="2">
    <source>
        <dbReference type="EMBL" id="JAS57284.1"/>
    </source>
</evidence>
<feature type="compositionally biased region" description="Basic and acidic residues" evidence="1">
    <location>
        <begin position="301"/>
        <end position="316"/>
    </location>
</feature>
<feature type="compositionally biased region" description="Basic and acidic residues" evidence="1">
    <location>
        <begin position="510"/>
        <end position="523"/>
    </location>
</feature>
<organism evidence="2">
    <name type="scientific">Cuerna arida</name>
    <dbReference type="NCBI Taxonomy" id="1464854"/>
    <lineage>
        <taxon>Eukaryota</taxon>
        <taxon>Metazoa</taxon>
        <taxon>Ecdysozoa</taxon>
        <taxon>Arthropoda</taxon>
        <taxon>Hexapoda</taxon>
        <taxon>Insecta</taxon>
        <taxon>Pterygota</taxon>
        <taxon>Neoptera</taxon>
        <taxon>Paraneoptera</taxon>
        <taxon>Hemiptera</taxon>
        <taxon>Auchenorrhyncha</taxon>
        <taxon>Membracoidea</taxon>
        <taxon>Cicadellidae</taxon>
        <taxon>Cicadellinae</taxon>
        <taxon>Proconiini</taxon>
        <taxon>Cuerna</taxon>
    </lineage>
</organism>
<feature type="compositionally biased region" description="Basic residues" evidence="1">
    <location>
        <begin position="621"/>
        <end position="636"/>
    </location>
</feature>
<feature type="compositionally biased region" description="Basic residues" evidence="1">
    <location>
        <begin position="410"/>
        <end position="434"/>
    </location>
</feature>
<name>A0A1B6G4B8_9HEMI</name>